<sequence>MHHTAEAVVARLLADDAPPFALLHRRTPGRAPDTVEVLLGPVGEVERLTDIPLPTGAPKDGAPVADALALVPFRQIRERGFEVRDDGTPLAVLRPGRVTSCRSPRCWRRCPRTKCGSRTASSTWTTTRTRPS</sequence>
<dbReference type="Gene3D" id="3.60.120.10">
    <property type="entry name" value="Anthranilate synthase"/>
    <property type="match status" value="1"/>
</dbReference>
<gene>
    <name evidence="1" type="ORF">SANT12839_030010</name>
</gene>
<reference evidence="1 2" key="1">
    <citation type="journal article" date="2020" name="Int. J. Syst. Evol. Microbiol.">
        <title>Reclassification of Streptomyces castelarensis and Streptomyces sporoclivatus as later heterotypic synonyms of Streptomyces antimycoticus.</title>
        <authorList>
            <person name="Komaki H."/>
            <person name="Tamura T."/>
        </authorList>
    </citation>
    <scope>NUCLEOTIDE SEQUENCE [LARGE SCALE GENOMIC DNA]</scope>
    <source>
        <strain evidence="1 2">NBRC 12839</strain>
    </source>
</reference>
<proteinExistence type="predicted"/>
<dbReference type="AlphaFoldDB" id="A0A4D4K7C0"/>
<organism evidence="1 2">
    <name type="scientific">Streptomyces antimycoticus</name>
    <dbReference type="NCBI Taxonomy" id="68175"/>
    <lineage>
        <taxon>Bacteria</taxon>
        <taxon>Bacillati</taxon>
        <taxon>Actinomycetota</taxon>
        <taxon>Actinomycetes</taxon>
        <taxon>Kitasatosporales</taxon>
        <taxon>Streptomycetaceae</taxon>
        <taxon>Streptomyces</taxon>
        <taxon>Streptomyces violaceusniger group</taxon>
    </lineage>
</organism>
<evidence type="ECO:0000313" key="2">
    <source>
        <dbReference type="Proteomes" id="UP000299290"/>
    </source>
</evidence>
<dbReference type="InterPro" id="IPR005801">
    <property type="entry name" value="ADC_synthase"/>
</dbReference>
<dbReference type="Proteomes" id="UP000299290">
    <property type="component" value="Unassembled WGS sequence"/>
</dbReference>
<protein>
    <submittedName>
        <fullName evidence="1">Uncharacterized protein</fullName>
    </submittedName>
</protein>
<comment type="caution">
    <text evidence="1">The sequence shown here is derived from an EMBL/GenBank/DDBJ whole genome shotgun (WGS) entry which is preliminary data.</text>
</comment>
<accession>A0A4D4K7C0</accession>
<evidence type="ECO:0000313" key="1">
    <source>
        <dbReference type="EMBL" id="GDY42119.1"/>
    </source>
</evidence>
<name>A0A4D4K7C0_9ACTN</name>
<keyword evidence="2" id="KW-1185">Reference proteome</keyword>
<dbReference type="EMBL" id="BJHV01000001">
    <property type="protein sequence ID" value="GDY42119.1"/>
    <property type="molecule type" value="Genomic_DNA"/>
</dbReference>